<proteinExistence type="predicted"/>
<accession>A0AAD6LQJ7</accession>
<dbReference type="EMBL" id="JAQIZT010000015">
    <property type="protein sequence ID" value="KAJ6969947.1"/>
    <property type="molecule type" value="Genomic_DNA"/>
</dbReference>
<protein>
    <submittedName>
        <fullName evidence="1">Uncharacterized protein</fullName>
    </submittedName>
</protein>
<reference evidence="1" key="1">
    <citation type="journal article" date="2023" name="Mol. Ecol. Resour.">
        <title>Chromosome-level genome assembly of a triploid poplar Populus alba 'Berolinensis'.</title>
        <authorList>
            <person name="Chen S."/>
            <person name="Yu Y."/>
            <person name="Wang X."/>
            <person name="Wang S."/>
            <person name="Zhang T."/>
            <person name="Zhou Y."/>
            <person name="He R."/>
            <person name="Meng N."/>
            <person name="Wang Y."/>
            <person name="Liu W."/>
            <person name="Liu Z."/>
            <person name="Liu J."/>
            <person name="Guo Q."/>
            <person name="Huang H."/>
            <person name="Sederoff R.R."/>
            <person name="Wang G."/>
            <person name="Qu G."/>
            <person name="Chen S."/>
        </authorList>
    </citation>
    <scope>NUCLEOTIDE SEQUENCE</scope>
    <source>
        <strain evidence="1">SC-2020</strain>
    </source>
</reference>
<gene>
    <name evidence="1" type="ORF">NC653_034496</name>
</gene>
<name>A0AAD6LQJ7_9ROSI</name>
<organism evidence="1 2">
    <name type="scientific">Populus alba x Populus x berolinensis</name>
    <dbReference type="NCBI Taxonomy" id="444605"/>
    <lineage>
        <taxon>Eukaryota</taxon>
        <taxon>Viridiplantae</taxon>
        <taxon>Streptophyta</taxon>
        <taxon>Embryophyta</taxon>
        <taxon>Tracheophyta</taxon>
        <taxon>Spermatophyta</taxon>
        <taxon>Magnoliopsida</taxon>
        <taxon>eudicotyledons</taxon>
        <taxon>Gunneridae</taxon>
        <taxon>Pentapetalae</taxon>
        <taxon>rosids</taxon>
        <taxon>fabids</taxon>
        <taxon>Malpighiales</taxon>
        <taxon>Salicaceae</taxon>
        <taxon>Saliceae</taxon>
        <taxon>Populus</taxon>
    </lineage>
</organism>
<evidence type="ECO:0000313" key="1">
    <source>
        <dbReference type="EMBL" id="KAJ6969947.1"/>
    </source>
</evidence>
<evidence type="ECO:0000313" key="2">
    <source>
        <dbReference type="Proteomes" id="UP001164929"/>
    </source>
</evidence>
<dbReference type="AlphaFoldDB" id="A0AAD6LQJ7"/>
<dbReference type="Proteomes" id="UP001164929">
    <property type="component" value="Chromosome 15"/>
</dbReference>
<comment type="caution">
    <text evidence="1">The sequence shown here is derived from an EMBL/GenBank/DDBJ whole genome shotgun (WGS) entry which is preliminary data.</text>
</comment>
<keyword evidence="2" id="KW-1185">Reference proteome</keyword>
<sequence length="59" mass="7154">MSLNSSKLRINYKKNYHEILKNIYKKRKKQGRYHGRSEKLKQNPAEFLLVTTKRRPKPP</sequence>